<sequence>MVSWVRAKLAERLLLLWVLLLLLLVPVVVAIGEMGGSNGNRVDWALLEDGAVLGWTVVVPSLVVTFGDCRGENIGDLGDMSSSSVAAATDIRH</sequence>
<feature type="chain" id="PRO_5014844087" description="Secreted protein" evidence="1">
    <location>
        <begin position="31"/>
        <end position="93"/>
    </location>
</feature>
<evidence type="ECO:0000313" key="2">
    <source>
        <dbReference type="EMBL" id="MBW73704.1"/>
    </source>
</evidence>
<proteinExistence type="predicted"/>
<dbReference type="EMBL" id="GGFL01009526">
    <property type="protein sequence ID" value="MBW73704.1"/>
    <property type="molecule type" value="Transcribed_RNA"/>
</dbReference>
<evidence type="ECO:0008006" key="3">
    <source>
        <dbReference type="Google" id="ProtNLM"/>
    </source>
</evidence>
<feature type="signal peptide" evidence="1">
    <location>
        <begin position="1"/>
        <end position="30"/>
    </location>
</feature>
<accession>A0A2M4D7Z2</accession>
<reference evidence="2" key="1">
    <citation type="submission" date="2018-01" db="EMBL/GenBank/DDBJ databases">
        <title>An insight into the sialome of Amazonian anophelines.</title>
        <authorList>
            <person name="Ribeiro J.M."/>
            <person name="Scarpassa V."/>
            <person name="Calvo E."/>
        </authorList>
    </citation>
    <scope>NUCLEOTIDE SEQUENCE</scope>
</reference>
<evidence type="ECO:0000256" key="1">
    <source>
        <dbReference type="SAM" id="SignalP"/>
    </source>
</evidence>
<protein>
    <recommendedName>
        <fullName evidence="3">Secreted protein</fullName>
    </recommendedName>
</protein>
<dbReference type="AlphaFoldDB" id="A0A2M4D7Z2"/>
<organism evidence="2">
    <name type="scientific">Anopheles darlingi</name>
    <name type="common">Mosquito</name>
    <dbReference type="NCBI Taxonomy" id="43151"/>
    <lineage>
        <taxon>Eukaryota</taxon>
        <taxon>Metazoa</taxon>
        <taxon>Ecdysozoa</taxon>
        <taxon>Arthropoda</taxon>
        <taxon>Hexapoda</taxon>
        <taxon>Insecta</taxon>
        <taxon>Pterygota</taxon>
        <taxon>Neoptera</taxon>
        <taxon>Endopterygota</taxon>
        <taxon>Diptera</taxon>
        <taxon>Nematocera</taxon>
        <taxon>Culicoidea</taxon>
        <taxon>Culicidae</taxon>
        <taxon>Anophelinae</taxon>
        <taxon>Anopheles</taxon>
    </lineage>
</organism>
<keyword evidence="1" id="KW-0732">Signal</keyword>
<name>A0A2M4D7Z2_ANODA</name>